<reference evidence="1 2" key="1">
    <citation type="journal article" date="2019" name="Int. J. Syst. Evol. Microbiol.">
        <title>The Global Catalogue of Microorganisms (GCM) 10K type strain sequencing project: providing services to taxonomists for standard genome sequencing and annotation.</title>
        <authorList>
            <consortium name="The Broad Institute Genomics Platform"/>
            <consortium name="The Broad Institute Genome Sequencing Center for Infectious Disease"/>
            <person name="Wu L."/>
            <person name="Ma J."/>
        </authorList>
    </citation>
    <scope>NUCLEOTIDE SEQUENCE [LARGE SCALE GENOMIC DNA]</scope>
    <source>
        <strain evidence="1 2">RDMS1</strain>
    </source>
</reference>
<dbReference type="RefSeq" id="WP_264556754.1">
    <property type="nucleotide sequence ID" value="NZ_CP109982.1"/>
</dbReference>
<organism evidence="1 2">
    <name type="scientific">Halocatena marina</name>
    <dbReference type="NCBI Taxonomy" id="2934937"/>
    <lineage>
        <taxon>Archaea</taxon>
        <taxon>Methanobacteriati</taxon>
        <taxon>Methanobacteriota</taxon>
        <taxon>Stenosarchaea group</taxon>
        <taxon>Halobacteria</taxon>
        <taxon>Halobacteriales</taxon>
        <taxon>Natronomonadaceae</taxon>
        <taxon>Halocatena</taxon>
    </lineage>
</organism>
<keyword evidence="2" id="KW-1185">Reference proteome</keyword>
<evidence type="ECO:0000313" key="1">
    <source>
        <dbReference type="EMBL" id="MFC7193033.1"/>
    </source>
</evidence>
<dbReference type="AlphaFoldDB" id="A0ABD5YVC6"/>
<name>A0ABD5YVC6_9EURY</name>
<dbReference type="GeneID" id="76202718"/>
<dbReference type="Proteomes" id="UP001596417">
    <property type="component" value="Unassembled WGS sequence"/>
</dbReference>
<accession>A0ABD5YVC6</accession>
<sequence>MASDEPAAQRCELRTAANVLAALDECNLEHLDVDEYRTFVLYREAVLDLRVSEGRLTAASEFTVTSQGFSYRVNDPDAETTITEFCRELVAATDSVASDH</sequence>
<comment type="caution">
    <text evidence="1">The sequence shown here is derived from an EMBL/GenBank/DDBJ whole genome shotgun (WGS) entry which is preliminary data.</text>
</comment>
<evidence type="ECO:0008006" key="3">
    <source>
        <dbReference type="Google" id="ProtNLM"/>
    </source>
</evidence>
<gene>
    <name evidence="1" type="ORF">ACFQL7_26850</name>
</gene>
<protein>
    <recommendedName>
        <fullName evidence="3">Halobacterial output domain-containing protein</fullName>
    </recommendedName>
</protein>
<evidence type="ECO:0000313" key="2">
    <source>
        <dbReference type="Proteomes" id="UP001596417"/>
    </source>
</evidence>
<dbReference type="EMBL" id="JBHTAX010000006">
    <property type="protein sequence ID" value="MFC7193033.1"/>
    <property type="molecule type" value="Genomic_DNA"/>
</dbReference>
<proteinExistence type="predicted"/>